<evidence type="ECO:0000313" key="1">
    <source>
        <dbReference type="EMBL" id="MBW97052.1"/>
    </source>
</evidence>
<organism evidence="1">
    <name type="scientific">Rhizophora mucronata</name>
    <name type="common">Asiatic mangrove</name>
    <dbReference type="NCBI Taxonomy" id="61149"/>
    <lineage>
        <taxon>Eukaryota</taxon>
        <taxon>Viridiplantae</taxon>
        <taxon>Streptophyta</taxon>
        <taxon>Embryophyta</taxon>
        <taxon>Tracheophyta</taxon>
        <taxon>Spermatophyta</taxon>
        <taxon>Magnoliopsida</taxon>
        <taxon>eudicotyledons</taxon>
        <taxon>Gunneridae</taxon>
        <taxon>Pentapetalae</taxon>
        <taxon>rosids</taxon>
        <taxon>fabids</taxon>
        <taxon>Malpighiales</taxon>
        <taxon>Rhizophoraceae</taxon>
        <taxon>Rhizophora</taxon>
    </lineage>
</organism>
<proteinExistence type="predicted"/>
<reference evidence="1" key="1">
    <citation type="submission" date="2018-02" db="EMBL/GenBank/DDBJ databases">
        <title>Rhizophora mucronata_Transcriptome.</title>
        <authorList>
            <person name="Meera S.P."/>
            <person name="Sreeshan A."/>
            <person name="Augustine A."/>
        </authorList>
    </citation>
    <scope>NUCLEOTIDE SEQUENCE</scope>
    <source>
        <tissue evidence="1">Leaf</tissue>
    </source>
</reference>
<dbReference type="EMBL" id="GGEC01016569">
    <property type="protein sequence ID" value="MBW97052.1"/>
    <property type="molecule type" value="Transcribed_RNA"/>
</dbReference>
<protein>
    <submittedName>
        <fullName evidence="1">Uncharacterized protein</fullName>
    </submittedName>
</protein>
<sequence>MKFACDELVNQRC</sequence>
<name>A0A2P2JUB6_RHIMU</name>
<accession>A0A2P2JUB6</accession>